<dbReference type="GO" id="GO:0030017">
    <property type="term" value="C:sarcomere"/>
    <property type="evidence" value="ECO:0007669"/>
    <property type="project" value="UniProtKB-SubCell"/>
</dbReference>
<keyword evidence="7" id="KW-0009">Actin-binding</keyword>
<protein>
    <submittedName>
        <fullName evidence="11">DgyrCDS6200</fullName>
    </submittedName>
</protein>
<evidence type="ECO:0000256" key="9">
    <source>
        <dbReference type="SAM" id="MobiDB-lite"/>
    </source>
</evidence>
<dbReference type="FunFam" id="1.10.418.10:FF:000011">
    <property type="entry name" value="Parvin, beta"/>
    <property type="match status" value="1"/>
</dbReference>
<organism evidence="11 12">
    <name type="scientific">Dimorphilus gyrociliatus</name>
    <dbReference type="NCBI Taxonomy" id="2664684"/>
    <lineage>
        <taxon>Eukaryota</taxon>
        <taxon>Metazoa</taxon>
        <taxon>Spiralia</taxon>
        <taxon>Lophotrochozoa</taxon>
        <taxon>Annelida</taxon>
        <taxon>Polychaeta</taxon>
        <taxon>Polychaeta incertae sedis</taxon>
        <taxon>Dinophilidae</taxon>
        <taxon>Dimorphilus</taxon>
    </lineage>
</organism>
<evidence type="ECO:0000256" key="6">
    <source>
        <dbReference type="ARBA" id="ARBA00022889"/>
    </source>
</evidence>
<dbReference type="CDD" id="cd21304">
    <property type="entry name" value="CH_PARVA_B_rpt1"/>
    <property type="match status" value="1"/>
</dbReference>
<proteinExistence type="inferred from homology"/>
<dbReference type="InterPro" id="IPR001715">
    <property type="entry name" value="CH_dom"/>
</dbReference>
<dbReference type="GO" id="GO:0071963">
    <property type="term" value="P:establishment or maintenance of cell polarity regulating cell shape"/>
    <property type="evidence" value="ECO:0007669"/>
    <property type="project" value="TreeGrafter"/>
</dbReference>
<dbReference type="InterPro" id="IPR036872">
    <property type="entry name" value="CH_dom_sf"/>
</dbReference>
<keyword evidence="4" id="KW-0963">Cytoplasm</keyword>
<reference evidence="11 12" key="1">
    <citation type="submission" date="2020-08" db="EMBL/GenBank/DDBJ databases">
        <authorList>
            <person name="Hejnol A."/>
        </authorList>
    </citation>
    <scope>NUCLEOTIDE SEQUENCE [LARGE SCALE GENOMIC DNA]</scope>
</reference>
<dbReference type="GO" id="GO:0030031">
    <property type="term" value="P:cell projection assembly"/>
    <property type="evidence" value="ECO:0007669"/>
    <property type="project" value="TreeGrafter"/>
</dbReference>
<dbReference type="PIRSF" id="PIRSF039131">
    <property type="entry name" value="Parvin"/>
    <property type="match status" value="1"/>
</dbReference>
<evidence type="ECO:0000256" key="2">
    <source>
        <dbReference type="ARBA" id="ARBA00004245"/>
    </source>
</evidence>
<keyword evidence="12" id="KW-1185">Reference proteome</keyword>
<dbReference type="Pfam" id="PF00307">
    <property type="entry name" value="CH"/>
    <property type="match status" value="2"/>
</dbReference>
<dbReference type="Gene3D" id="1.10.418.10">
    <property type="entry name" value="Calponin-like domain"/>
    <property type="match status" value="2"/>
</dbReference>
<name>A0A7I8VPP7_9ANNE</name>
<evidence type="ECO:0000256" key="1">
    <source>
        <dbReference type="ARBA" id="ARBA00004204"/>
    </source>
</evidence>
<dbReference type="GO" id="GO:0003779">
    <property type="term" value="F:actin binding"/>
    <property type="evidence" value="ECO:0007669"/>
    <property type="project" value="UniProtKB-KW"/>
</dbReference>
<feature type="domain" description="Calponin-homology (CH)" evidence="10">
    <location>
        <begin position="255"/>
        <end position="362"/>
    </location>
</feature>
<dbReference type="SUPFAM" id="SSF47576">
    <property type="entry name" value="Calponin-homology domain, CH-domain"/>
    <property type="match status" value="1"/>
</dbReference>
<evidence type="ECO:0000256" key="3">
    <source>
        <dbReference type="ARBA" id="ARBA00005666"/>
    </source>
</evidence>
<comment type="subcellular location">
    <subcellularLocation>
        <location evidence="2">Cytoplasm</location>
        <location evidence="2">Cytoskeleton</location>
    </subcellularLocation>
    <subcellularLocation>
        <location evidence="1">Cytoplasm</location>
        <location evidence="1">Myofibril</location>
        <location evidence="1">Sarcomere</location>
    </subcellularLocation>
</comment>
<keyword evidence="5" id="KW-0677">Repeat</keyword>
<evidence type="ECO:0000313" key="11">
    <source>
        <dbReference type="EMBL" id="CAD5117430.1"/>
    </source>
</evidence>
<evidence type="ECO:0000259" key="10">
    <source>
        <dbReference type="PROSITE" id="PS50021"/>
    </source>
</evidence>
<dbReference type="Proteomes" id="UP000549394">
    <property type="component" value="Unassembled WGS sequence"/>
</dbReference>
<evidence type="ECO:0000256" key="8">
    <source>
        <dbReference type="ARBA" id="ARBA00023212"/>
    </source>
</evidence>
<dbReference type="AlphaFoldDB" id="A0A7I8VPP7"/>
<evidence type="ECO:0000256" key="4">
    <source>
        <dbReference type="ARBA" id="ARBA00022490"/>
    </source>
</evidence>
<dbReference type="GO" id="GO:0030036">
    <property type="term" value="P:actin cytoskeleton organization"/>
    <property type="evidence" value="ECO:0007669"/>
    <property type="project" value="InterPro"/>
</dbReference>
<feature type="region of interest" description="Disordered" evidence="9">
    <location>
        <begin position="1"/>
        <end position="20"/>
    </location>
</feature>
<dbReference type="FunFam" id="1.10.418.10:FF:000015">
    <property type="entry name" value="Parvin beta"/>
    <property type="match status" value="1"/>
</dbReference>
<comment type="caution">
    <text evidence="11">The sequence shown here is derived from an EMBL/GenBank/DDBJ whole genome shotgun (WGS) entry which is preliminary data.</text>
</comment>
<evidence type="ECO:0000256" key="7">
    <source>
        <dbReference type="ARBA" id="ARBA00023203"/>
    </source>
</evidence>
<gene>
    <name evidence="11" type="ORF">DGYR_LOCUS5959</name>
</gene>
<dbReference type="EMBL" id="CAJFCJ010000007">
    <property type="protein sequence ID" value="CAD5117430.1"/>
    <property type="molecule type" value="Genomic_DNA"/>
</dbReference>
<dbReference type="PROSITE" id="PS50021">
    <property type="entry name" value="CH"/>
    <property type="match status" value="2"/>
</dbReference>
<evidence type="ECO:0000313" key="12">
    <source>
        <dbReference type="Proteomes" id="UP000549394"/>
    </source>
</evidence>
<dbReference type="GO" id="GO:0034446">
    <property type="term" value="P:substrate adhesion-dependent cell spreading"/>
    <property type="evidence" value="ECO:0007669"/>
    <property type="project" value="TreeGrafter"/>
</dbReference>
<dbReference type="PANTHER" id="PTHR12114">
    <property type="entry name" value="PARVIN"/>
    <property type="match status" value="1"/>
</dbReference>
<accession>A0A7I8VPP7</accession>
<dbReference type="InterPro" id="IPR028433">
    <property type="entry name" value="Parvin"/>
</dbReference>
<evidence type="ECO:0000256" key="5">
    <source>
        <dbReference type="ARBA" id="ARBA00022737"/>
    </source>
</evidence>
<dbReference type="OrthoDB" id="2099265at2759"/>
<feature type="compositionally biased region" description="Polar residues" evidence="9">
    <location>
        <begin position="1"/>
        <end position="12"/>
    </location>
</feature>
<dbReference type="GO" id="GO:0005925">
    <property type="term" value="C:focal adhesion"/>
    <property type="evidence" value="ECO:0007669"/>
    <property type="project" value="TreeGrafter"/>
</dbReference>
<feature type="domain" description="Calponin-homology (CH)" evidence="10">
    <location>
        <begin position="84"/>
        <end position="193"/>
    </location>
</feature>
<comment type="similarity">
    <text evidence="3">Belongs to the parvin family.</text>
</comment>
<dbReference type="PANTHER" id="PTHR12114:SF4">
    <property type="entry name" value="GH23568P"/>
    <property type="match status" value="1"/>
</dbReference>
<keyword evidence="8" id="KW-0206">Cytoskeleton</keyword>
<dbReference type="GO" id="GO:0015629">
    <property type="term" value="C:actin cytoskeleton"/>
    <property type="evidence" value="ECO:0007669"/>
    <property type="project" value="TreeGrafter"/>
</dbReference>
<keyword evidence="6" id="KW-0130">Cell adhesion</keyword>
<sequence length="365" mass="42273">MASPKTPISPTSPRKAKKDNSFLEYITLGRKKKNKEADDLDKEMRDHIEEIESGVRCYVPDLNELEEGEERLVVEKGQQSPSVQELIKVLIDWINDELVSYRIIVRNLQEDLYDGQVLQKLVEKLGNIRLEFPEVLQSETGQKQKLRIVLEECNRILGMDQHYESPLWTVEKIHGRDIIAILHLLTALVRHYRPPIKLPENVRIEGHLYKKVNGELRRDINPIAEQLTMEKEDTTAHYERDAFDTLFDHAPEKLEVVKKSLIVFVNKHMTKVNIPVQSIEEDFHDGVVLVMLMGLLGGYFVPLHNFFLTPQTYEEKVANVTLAYKLMVDAGLHKPNTRPEDIVKKDMKSTMRVLFSLINRFKSVS</sequence>